<organism evidence="1 2">
    <name type="scientific">Raineyella antarctica</name>
    <dbReference type="NCBI Taxonomy" id="1577474"/>
    <lineage>
        <taxon>Bacteria</taxon>
        <taxon>Bacillati</taxon>
        <taxon>Actinomycetota</taxon>
        <taxon>Actinomycetes</taxon>
        <taxon>Propionibacteriales</taxon>
        <taxon>Propionibacteriaceae</taxon>
        <taxon>Raineyella</taxon>
    </lineage>
</organism>
<dbReference type="RefSeq" id="WP_245702955.1">
    <property type="nucleotide sequence ID" value="NZ_FMYF01000001.1"/>
</dbReference>
<name>A0A1G6GCZ3_9ACTN</name>
<proteinExistence type="predicted"/>
<protein>
    <submittedName>
        <fullName evidence="1">Uncharacterized protein</fullName>
    </submittedName>
</protein>
<reference evidence="1 2" key="1">
    <citation type="submission" date="2016-06" db="EMBL/GenBank/DDBJ databases">
        <authorList>
            <person name="Olsen C.W."/>
            <person name="Carey S."/>
            <person name="Hinshaw L."/>
            <person name="Karasin A.I."/>
        </authorList>
    </citation>
    <scope>NUCLEOTIDE SEQUENCE [LARGE SCALE GENOMIC DNA]</scope>
    <source>
        <strain evidence="1 2">LZ-22</strain>
    </source>
</reference>
<accession>A0A1G6GCZ3</accession>
<dbReference type="EMBL" id="FMYF01000001">
    <property type="protein sequence ID" value="SDB79861.1"/>
    <property type="molecule type" value="Genomic_DNA"/>
</dbReference>
<evidence type="ECO:0000313" key="2">
    <source>
        <dbReference type="Proteomes" id="UP000199086"/>
    </source>
</evidence>
<gene>
    <name evidence="1" type="ORF">GA0111570_101132</name>
</gene>
<evidence type="ECO:0000313" key="1">
    <source>
        <dbReference type="EMBL" id="SDB79861.1"/>
    </source>
</evidence>
<keyword evidence="2" id="KW-1185">Reference proteome</keyword>
<dbReference type="Proteomes" id="UP000199086">
    <property type="component" value="Unassembled WGS sequence"/>
</dbReference>
<dbReference type="AlphaFoldDB" id="A0A1G6GCZ3"/>
<sequence>MSHLDLHLNGNGSLIQPHFDLANQKERVGIQQMPTLYNNINDASGGD</sequence>